<organism evidence="1 2">
    <name type="scientific">Altererythrobacter rubellus</name>
    <dbReference type="NCBI Taxonomy" id="2173831"/>
    <lineage>
        <taxon>Bacteria</taxon>
        <taxon>Pseudomonadati</taxon>
        <taxon>Pseudomonadota</taxon>
        <taxon>Alphaproteobacteria</taxon>
        <taxon>Sphingomonadales</taxon>
        <taxon>Erythrobacteraceae</taxon>
        <taxon>Altererythrobacter</taxon>
    </lineage>
</organism>
<dbReference type="KEGG" id="arue:QQX03_09570"/>
<evidence type="ECO:0000313" key="2">
    <source>
        <dbReference type="Proteomes" id="UP001231445"/>
    </source>
</evidence>
<evidence type="ECO:0000313" key="1">
    <source>
        <dbReference type="EMBL" id="WIW95198.1"/>
    </source>
</evidence>
<proteinExistence type="predicted"/>
<dbReference type="AlphaFoldDB" id="A0A9Y2F4L6"/>
<dbReference type="Proteomes" id="UP001231445">
    <property type="component" value="Chromosome"/>
</dbReference>
<dbReference type="EMBL" id="CP127221">
    <property type="protein sequence ID" value="WIW95198.1"/>
    <property type="molecule type" value="Genomic_DNA"/>
</dbReference>
<accession>A0A9Y2F4L6</accession>
<sequence>MTDFPADKLRTLNELEAYDAMVWFLNSYWERRGKLSDDIAILMSDLSREIWSNQMPGDPASWRDWQKAVTNIQGARDQ</sequence>
<reference evidence="1 2" key="1">
    <citation type="submission" date="2023-06" db="EMBL/GenBank/DDBJ databases">
        <title>Altererythrobacter rubellus NBRC 112769 genome.</title>
        <authorList>
            <person name="Zhang K."/>
        </authorList>
    </citation>
    <scope>NUCLEOTIDE SEQUENCE [LARGE SCALE GENOMIC DNA]</scope>
    <source>
        <strain evidence="1 2">NBRC 112769</strain>
    </source>
</reference>
<name>A0A9Y2F4L6_9SPHN</name>
<protein>
    <submittedName>
        <fullName evidence="1">Uncharacterized protein</fullName>
    </submittedName>
</protein>
<gene>
    <name evidence="1" type="ORF">QQX03_09570</name>
</gene>
<dbReference type="RefSeq" id="WP_285975514.1">
    <property type="nucleotide sequence ID" value="NZ_CP127221.1"/>
</dbReference>
<keyword evidence="2" id="KW-1185">Reference proteome</keyword>